<dbReference type="NCBIfam" id="TIGR00462">
    <property type="entry name" value="genX"/>
    <property type="match status" value="1"/>
</dbReference>
<dbReference type="GO" id="GO:0006430">
    <property type="term" value="P:lysyl-tRNA aminoacylation"/>
    <property type="evidence" value="ECO:0007669"/>
    <property type="project" value="InterPro"/>
</dbReference>
<dbReference type="GO" id="GO:0000049">
    <property type="term" value="F:tRNA binding"/>
    <property type="evidence" value="ECO:0007669"/>
    <property type="project" value="TreeGrafter"/>
</dbReference>
<keyword evidence="3" id="KW-0067">ATP-binding</keyword>
<dbReference type="Proteomes" id="UP000435649">
    <property type="component" value="Unassembled WGS sequence"/>
</dbReference>
<dbReference type="InterPro" id="IPR045864">
    <property type="entry name" value="aa-tRNA-synth_II/BPL/LPL"/>
</dbReference>
<dbReference type="PANTHER" id="PTHR42918:SF6">
    <property type="entry name" value="ELONGATION FACTOR P--(R)-BETA-LYSINE LIGASE"/>
    <property type="match status" value="1"/>
</dbReference>
<keyword evidence="2" id="KW-0547">Nucleotide-binding</keyword>
<dbReference type="EMBL" id="VUNS01000020">
    <property type="protein sequence ID" value="MST98579.1"/>
    <property type="molecule type" value="Genomic_DNA"/>
</dbReference>
<evidence type="ECO:0000256" key="3">
    <source>
        <dbReference type="ARBA" id="ARBA00022840"/>
    </source>
</evidence>
<gene>
    <name evidence="5" type="primary">genX</name>
    <name evidence="5" type="ORF">FYJ85_16190</name>
</gene>
<dbReference type="PANTHER" id="PTHR42918">
    <property type="entry name" value="LYSYL-TRNA SYNTHETASE"/>
    <property type="match status" value="1"/>
</dbReference>
<dbReference type="AlphaFoldDB" id="A0A844G8H0"/>
<dbReference type="InterPro" id="IPR006195">
    <property type="entry name" value="aa-tRNA-synth_II"/>
</dbReference>
<dbReference type="Pfam" id="PF00152">
    <property type="entry name" value="tRNA-synt_2"/>
    <property type="match status" value="1"/>
</dbReference>
<name>A0A844G8H0_9BACT</name>
<evidence type="ECO:0000313" key="6">
    <source>
        <dbReference type="Proteomes" id="UP000435649"/>
    </source>
</evidence>
<organism evidence="5 6">
    <name type="scientific">Victivallis lenta</name>
    <dbReference type="NCBI Taxonomy" id="2606640"/>
    <lineage>
        <taxon>Bacteria</taxon>
        <taxon>Pseudomonadati</taxon>
        <taxon>Lentisphaerota</taxon>
        <taxon>Lentisphaeria</taxon>
        <taxon>Victivallales</taxon>
        <taxon>Victivallaceae</taxon>
        <taxon>Victivallis</taxon>
    </lineage>
</organism>
<accession>A0A844G8H0</accession>
<dbReference type="PROSITE" id="PS50862">
    <property type="entry name" value="AA_TRNA_LIGASE_II"/>
    <property type="match status" value="1"/>
</dbReference>
<dbReference type="GO" id="GO:0004824">
    <property type="term" value="F:lysine-tRNA ligase activity"/>
    <property type="evidence" value="ECO:0007669"/>
    <property type="project" value="InterPro"/>
</dbReference>
<dbReference type="GO" id="GO:0005829">
    <property type="term" value="C:cytosol"/>
    <property type="evidence" value="ECO:0007669"/>
    <property type="project" value="TreeGrafter"/>
</dbReference>
<keyword evidence="1" id="KW-0436">Ligase</keyword>
<sequence length="298" mass="33482">MDMDDGKMRNLRLRSELFRAIRDCFYRAGYLEVETPVKIHAPAPEEYIESVRAEKDFLRTSPELAMKVLLADGMEKIFQIGPCFRANESGRRHREEFTMLEYYSRGTGYRELAEFTAGFVAEAAERVLGSTRIEYGGKQIDLSAYEFVTVDDAFRLHAGCTASEADALDRFDELMVTKIEPELGNGKLTFLCDYPANRASLARLRADDPSVAERWELYIAGIELANAFGELTDAKEQRERFQAALKFRAAAGMHTYPEPVEFFAALERGLPESSGSAMGLDRLTMVMCGATDIADVRA</sequence>
<dbReference type="InterPro" id="IPR004364">
    <property type="entry name" value="Aa-tRNA-synt_II"/>
</dbReference>
<evidence type="ECO:0000313" key="5">
    <source>
        <dbReference type="EMBL" id="MST98579.1"/>
    </source>
</evidence>
<dbReference type="InterPro" id="IPR004525">
    <property type="entry name" value="EpmA"/>
</dbReference>
<dbReference type="Gene3D" id="3.30.930.10">
    <property type="entry name" value="Bira Bifunctional Protein, Domain 2"/>
    <property type="match status" value="1"/>
</dbReference>
<evidence type="ECO:0000259" key="4">
    <source>
        <dbReference type="PROSITE" id="PS50862"/>
    </source>
</evidence>
<dbReference type="SUPFAM" id="SSF55681">
    <property type="entry name" value="Class II aaRS and biotin synthetases"/>
    <property type="match status" value="1"/>
</dbReference>
<protein>
    <submittedName>
        <fullName evidence="5">EF-P lysine aminoacylase GenX</fullName>
    </submittedName>
</protein>
<comment type="caution">
    <text evidence="5">The sequence shown here is derived from an EMBL/GenBank/DDBJ whole genome shotgun (WGS) entry which is preliminary data.</text>
</comment>
<feature type="domain" description="Aminoacyl-transfer RNA synthetases class-II family profile" evidence="4">
    <location>
        <begin position="11"/>
        <end position="298"/>
    </location>
</feature>
<evidence type="ECO:0000256" key="2">
    <source>
        <dbReference type="ARBA" id="ARBA00022741"/>
    </source>
</evidence>
<evidence type="ECO:0000256" key="1">
    <source>
        <dbReference type="ARBA" id="ARBA00022598"/>
    </source>
</evidence>
<dbReference type="GO" id="GO:0005524">
    <property type="term" value="F:ATP binding"/>
    <property type="evidence" value="ECO:0007669"/>
    <property type="project" value="UniProtKB-KW"/>
</dbReference>
<reference evidence="5 6" key="1">
    <citation type="submission" date="2019-08" db="EMBL/GenBank/DDBJ databases">
        <title>In-depth cultivation of the pig gut microbiome towards novel bacterial diversity and tailored functional studies.</title>
        <authorList>
            <person name="Wylensek D."/>
            <person name="Hitch T.C.A."/>
            <person name="Clavel T."/>
        </authorList>
    </citation>
    <scope>NUCLEOTIDE SEQUENCE [LARGE SCALE GENOMIC DNA]</scope>
    <source>
        <strain evidence="5 6">BBE-744-WT-12</strain>
    </source>
</reference>
<proteinExistence type="predicted"/>
<keyword evidence="6" id="KW-1185">Reference proteome</keyword>